<proteinExistence type="predicted"/>
<dbReference type="PANTHER" id="PTHR43800:SF1">
    <property type="entry name" value="PEPTIDYL-LYSINE N-ACETYLTRANSFERASE YJAB"/>
    <property type="match status" value="1"/>
</dbReference>
<evidence type="ECO:0000259" key="3">
    <source>
        <dbReference type="PROSITE" id="PS51186"/>
    </source>
</evidence>
<dbReference type="InterPro" id="IPR000182">
    <property type="entry name" value="GNAT_dom"/>
</dbReference>
<dbReference type="AlphaFoldDB" id="A0A3M7TU71"/>
<sequence>MIIPYHRDYEKIAMGLLSYTPNEKKVKKLQHTMKQYETEQNWQLYFWKEEEAIIGVIGIEIEENTAYLHHLCVNPSYREEGIGTKMVRELEKYTGHKLSSTKSTSSFLESCQSQKE</sequence>
<name>A0A3M7TU71_9BACI</name>
<feature type="domain" description="N-acetyltransferase" evidence="3">
    <location>
        <begin position="3"/>
        <end position="116"/>
    </location>
</feature>
<keyword evidence="5" id="KW-1185">Reference proteome</keyword>
<comment type="caution">
    <text evidence="4">The sequence shown here is derived from an EMBL/GenBank/DDBJ whole genome shotgun (WGS) entry which is preliminary data.</text>
</comment>
<dbReference type="SUPFAM" id="SSF55729">
    <property type="entry name" value="Acyl-CoA N-acyltransferases (Nat)"/>
    <property type="match status" value="1"/>
</dbReference>
<dbReference type="GO" id="GO:0016747">
    <property type="term" value="F:acyltransferase activity, transferring groups other than amino-acyl groups"/>
    <property type="evidence" value="ECO:0007669"/>
    <property type="project" value="InterPro"/>
</dbReference>
<evidence type="ECO:0000256" key="2">
    <source>
        <dbReference type="ARBA" id="ARBA00023315"/>
    </source>
</evidence>
<dbReference type="PANTHER" id="PTHR43800">
    <property type="entry name" value="PEPTIDYL-LYSINE N-ACETYLTRANSFERASE YJAB"/>
    <property type="match status" value="1"/>
</dbReference>
<protein>
    <submittedName>
        <fullName evidence="4">N-acetyltransferase</fullName>
    </submittedName>
</protein>
<evidence type="ECO:0000313" key="5">
    <source>
        <dbReference type="Proteomes" id="UP000278746"/>
    </source>
</evidence>
<dbReference type="Pfam" id="PF00583">
    <property type="entry name" value="Acetyltransf_1"/>
    <property type="match status" value="1"/>
</dbReference>
<reference evidence="4 5" key="1">
    <citation type="submission" date="2018-10" db="EMBL/GenBank/DDBJ databases">
        <title>Bacillus Keqinensis sp. nov., a moderately halophilic bacterium isolated from a saline-alkaline lake.</title>
        <authorList>
            <person name="Wang H."/>
        </authorList>
    </citation>
    <scope>NUCLEOTIDE SEQUENCE [LARGE SCALE GENOMIC DNA]</scope>
    <source>
        <strain evidence="4 5">KQ-3</strain>
    </source>
</reference>
<dbReference type="RefSeq" id="WP_122896599.1">
    <property type="nucleotide sequence ID" value="NZ_RHIB01000001.1"/>
</dbReference>
<accession>A0A3M7TU71</accession>
<dbReference type="InterPro" id="IPR016181">
    <property type="entry name" value="Acyl_CoA_acyltransferase"/>
</dbReference>
<keyword evidence="2" id="KW-0012">Acyltransferase</keyword>
<dbReference type="CDD" id="cd04301">
    <property type="entry name" value="NAT_SF"/>
    <property type="match status" value="1"/>
</dbReference>
<dbReference type="EMBL" id="RHIB01000001">
    <property type="protein sequence ID" value="RNA69077.1"/>
    <property type="molecule type" value="Genomic_DNA"/>
</dbReference>
<dbReference type="Gene3D" id="3.40.630.30">
    <property type="match status" value="1"/>
</dbReference>
<dbReference type="OrthoDB" id="2189687at2"/>
<evidence type="ECO:0000313" key="4">
    <source>
        <dbReference type="EMBL" id="RNA69077.1"/>
    </source>
</evidence>
<dbReference type="Proteomes" id="UP000278746">
    <property type="component" value="Unassembled WGS sequence"/>
</dbReference>
<dbReference type="PROSITE" id="PS51186">
    <property type="entry name" value="GNAT"/>
    <property type="match status" value="1"/>
</dbReference>
<evidence type="ECO:0000256" key="1">
    <source>
        <dbReference type="ARBA" id="ARBA00022679"/>
    </source>
</evidence>
<gene>
    <name evidence="4" type="ORF">EBO34_03735</name>
</gene>
<organism evidence="4 5">
    <name type="scientific">Alteribacter keqinensis</name>
    <dbReference type="NCBI Taxonomy" id="2483800"/>
    <lineage>
        <taxon>Bacteria</taxon>
        <taxon>Bacillati</taxon>
        <taxon>Bacillota</taxon>
        <taxon>Bacilli</taxon>
        <taxon>Bacillales</taxon>
        <taxon>Bacillaceae</taxon>
        <taxon>Alteribacter</taxon>
    </lineage>
</organism>
<keyword evidence="1 4" id="KW-0808">Transferase</keyword>